<dbReference type="HAMAP" id="MF_00693">
    <property type="entry name" value="Transcrip_reg_TACO1"/>
    <property type="match status" value="1"/>
</dbReference>
<reference evidence="8 10" key="1">
    <citation type="submission" date="2015-09" db="EMBL/GenBank/DDBJ databases">
        <authorList>
            <consortium name="Pathogen Informatics"/>
        </authorList>
    </citation>
    <scope>NUCLEOTIDE SEQUENCE [LARGE SCALE GENOMIC DNA]</scope>
    <source>
        <strain evidence="8 10">2789STDY5834939</strain>
    </source>
</reference>
<keyword evidence="3 5" id="KW-0238">DNA-binding</keyword>
<dbReference type="InterPro" id="IPR017856">
    <property type="entry name" value="Integrase-like_N"/>
</dbReference>
<dbReference type="Gene3D" id="1.10.10.200">
    <property type="match status" value="1"/>
</dbReference>
<feature type="domain" description="TACO1/YebC-like N-terminal" evidence="7">
    <location>
        <begin position="5"/>
        <end position="73"/>
    </location>
</feature>
<dbReference type="Pfam" id="PF20772">
    <property type="entry name" value="TACO1_YebC_N"/>
    <property type="match status" value="1"/>
</dbReference>
<organism evidence="8 10">
    <name type="scientific">Anaerotruncus colihominis</name>
    <dbReference type="NCBI Taxonomy" id="169435"/>
    <lineage>
        <taxon>Bacteria</taxon>
        <taxon>Bacillati</taxon>
        <taxon>Bacillota</taxon>
        <taxon>Clostridia</taxon>
        <taxon>Eubacteriales</taxon>
        <taxon>Oscillospiraceae</taxon>
        <taxon>Anaerotruncus</taxon>
    </lineage>
</organism>
<dbReference type="GeneID" id="72464691"/>
<dbReference type="Pfam" id="PF01709">
    <property type="entry name" value="Transcrip_reg"/>
    <property type="match status" value="1"/>
</dbReference>
<evidence type="ECO:0000313" key="10">
    <source>
        <dbReference type="Proteomes" id="UP000095765"/>
    </source>
</evidence>
<evidence type="ECO:0000259" key="6">
    <source>
        <dbReference type="Pfam" id="PF01709"/>
    </source>
</evidence>
<dbReference type="PANTHER" id="PTHR12532">
    <property type="entry name" value="TRANSLATIONAL ACTIVATOR OF CYTOCHROME C OXIDASE 1"/>
    <property type="match status" value="1"/>
</dbReference>
<keyword evidence="4 5" id="KW-0804">Transcription</keyword>
<evidence type="ECO:0000256" key="1">
    <source>
        <dbReference type="ARBA" id="ARBA00008724"/>
    </source>
</evidence>
<dbReference type="PANTHER" id="PTHR12532:SF0">
    <property type="entry name" value="TRANSLATIONAL ACTIVATOR OF CYTOCHROME C OXIDASE 1"/>
    <property type="match status" value="1"/>
</dbReference>
<evidence type="ECO:0000313" key="9">
    <source>
        <dbReference type="EMBL" id="RGE67870.1"/>
    </source>
</evidence>
<protein>
    <recommendedName>
        <fullName evidence="5">Probable transcriptional regulatory protein DXC40_09840</fullName>
    </recommendedName>
</protein>
<evidence type="ECO:0000259" key="7">
    <source>
        <dbReference type="Pfam" id="PF20772"/>
    </source>
</evidence>
<evidence type="ECO:0000256" key="5">
    <source>
        <dbReference type="HAMAP-Rule" id="MF_00693"/>
    </source>
</evidence>
<dbReference type="GO" id="GO:0006355">
    <property type="term" value="P:regulation of DNA-templated transcription"/>
    <property type="evidence" value="ECO:0007669"/>
    <property type="project" value="UniProtKB-UniRule"/>
</dbReference>
<comment type="similarity">
    <text evidence="1 5">Belongs to the TACO1 family.</text>
</comment>
<evidence type="ECO:0000313" key="11">
    <source>
        <dbReference type="Proteomes" id="UP000260828"/>
    </source>
</evidence>
<keyword evidence="5" id="KW-0963">Cytoplasm</keyword>
<gene>
    <name evidence="8" type="primary">pmpR</name>
    <name evidence="9" type="ORF">DXC40_09840</name>
    <name evidence="8" type="ORF">ERS852551_00463</name>
</gene>
<dbReference type="FunFam" id="1.10.10.200:FF:000002">
    <property type="entry name" value="Probable transcriptional regulatory protein CLM62_37755"/>
    <property type="match status" value="1"/>
</dbReference>
<comment type="subcellular location">
    <subcellularLocation>
        <location evidence="5">Cytoplasm</location>
    </subcellularLocation>
</comment>
<dbReference type="NCBIfam" id="NF001030">
    <property type="entry name" value="PRK00110.1"/>
    <property type="match status" value="1"/>
</dbReference>
<evidence type="ECO:0000256" key="4">
    <source>
        <dbReference type="ARBA" id="ARBA00023163"/>
    </source>
</evidence>
<dbReference type="InterPro" id="IPR048300">
    <property type="entry name" value="TACO1_YebC-like_2nd/3rd_dom"/>
</dbReference>
<dbReference type="EMBL" id="CZBE01000002">
    <property type="protein sequence ID" value="CUP32452.1"/>
    <property type="molecule type" value="Genomic_DNA"/>
</dbReference>
<dbReference type="NCBIfam" id="NF009044">
    <property type="entry name" value="PRK12378.1"/>
    <property type="match status" value="1"/>
</dbReference>
<dbReference type="Proteomes" id="UP000260828">
    <property type="component" value="Unassembled WGS sequence"/>
</dbReference>
<keyword evidence="2 5" id="KW-0805">Transcription regulation</keyword>
<evidence type="ECO:0000313" key="8">
    <source>
        <dbReference type="EMBL" id="CUP32452.1"/>
    </source>
</evidence>
<dbReference type="SUPFAM" id="SSF75625">
    <property type="entry name" value="YebC-like"/>
    <property type="match status" value="1"/>
</dbReference>
<evidence type="ECO:0000256" key="2">
    <source>
        <dbReference type="ARBA" id="ARBA00023015"/>
    </source>
</evidence>
<dbReference type="InterPro" id="IPR026564">
    <property type="entry name" value="Transcrip_reg_TACO1-like_dom3"/>
</dbReference>
<dbReference type="OrthoDB" id="9781053at2"/>
<name>A0A174M7N8_9FIRM</name>
<dbReference type="NCBIfam" id="TIGR01033">
    <property type="entry name" value="YebC/PmpR family DNA-binding transcriptional regulator"/>
    <property type="match status" value="1"/>
</dbReference>
<accession>A0A174M7N8</accession>
<feature type="domain" description="TACO1/YebC-like second and third" evidence="6">
    <location>
        <begin position="80"/>
        <end position="238"/>
    </location>
</feature>
<dbReference type="AlphaFoldDB" id="A0A174M7N8"/>
<reference evidence="9 11" key="2">
    <citation type="submission" date="2018-08" db="EMBL/GenBank/DDBJ databases">
        <title>A genome reference for cultivated species of the human gut microbiota.</title>
        <authorList>
            <person name="Zou Y."/>
            <person name="Xue W."/>
            <person name="Luo G."/>
        </authorList>
    </citation>
    <scope>NUCLEOTIDE SEQUENCE [LARGE SCALE GENOMIC DNA]</scope>
    <source>
        <strain evidence="9 11">TF05-12AC</strain>
    </source>
</reference>
<dbReference type="RefSeq" id="WP_006876408.1">
    <property type="nucleotide sequence ID" value="NZ_CABIWA010000001.1"/>
</dbReference>
<dbReference type="InterPro" id="IPR049083">
    <property type="entry name" value="TACO1_YebC_N"/>
</dbReference>
<sequence>MSGHSKWANIKRKKEKTDGQRAKIFTKIGREITVAAREGGPDPNNNSRLATLIAKAKANNVPNDNIERLLKKAGEGKEDYEEITYEGYGPSGVALIVETLTDNRNRTAGDLRHYFDKCGGNLGQTGSVSFLFERRGMIYIENEDNRIDEEKVMDDCFEVGATDFNYEDGMITITTEPNDVPKVAAALQEKGYTYDSAEAEYIPMTKSKIDDEALLQKMEKLLDLLEENDDVQNVYHNWDMPEEPDED</sequence>
<dbReference type="EMBL" id="QVME01000004">
    <property type="protein sequence ID" value="RGE67870.1"/>
    <property type="molecule type" value="Genomic_DNA"/>
</dbReference>
<dbReference type="Proteomes" id="UP000095765">
    <property type="component" value="Unassembled WGS sequence"/>
</dbReference>
<proteinExistence type="inferred from homology"/>
<dbReference type="InterPro" id="IPR029072">
    <property type="entry name" value="YebC-like"/>
</dbReference>
<dbReference type="Gene3D" id="3.30.70.980">
    <property type="match status" value="2"/>
</dbReference>
<dbReference type="InterPro" id="IPR002876">
    <property type="entry name" value="Transcrip_reg_TACO1-like"/>
</dbReference>
<evidence type="ECO:0000256" key="3">
    <source>
        <dbReference type="ARBA" id="ARBA00023125"/>
    </source>
</evidence>
<dbReference type="GO" id="GO:0005829">
    <property type="term" value="C:cytosol"/>
    <property type="evidence" value="ECO:0007669"/>
    <property type="project" value="TreeGrafter"/>
</dbReference>
<dbReference type="GO" id="GO:0003677">
    <property type="term" value="F:DNA binding"/>
    <property type="evidence" value="ECO:0007669"/>
    <property type="project" value="UniProtKB-UniRule"/>
</dbReference>